<dbReference type="InterPro" id="IPR053982">
    <property type="entry name" value="Gp44/GpP-like_C"/>
</dbReference>
<proteinExistence type="predicted"/>
<dbReference type="Gene3D" id="3.30.1920.10">
    <property type="entry name" value="Baseplate protein-like domains - 2 layer sandwich fold"/>
    <property type="match status" value="1"/>
</dbReference>
<evidence type="ECO:0000313" key="7">
    <source>
        <dbReference type="Proteomes" id="UP001296969"/>
    </source>
</evidence>
<evidence type="ECO:0000259" key="1">
    <source>
        <dbReference type="Pfam" id="PF21683"/>
    </source>
</evidence>
<dbReference type="InterPro" id="IPR049354">
    <property type="entry name" value="GpP-like_N"/>
</dbReference>
<protein>
    <submittedName>
        <fullName evidence="5">Phage tail protein</fullName>
    </submittedName>
</protein>
<evidence type="ECO:0000313" key="6">
    <source>
        <dbReference type="Proteomes" id="UP000807542"/>
    </source>
</evidence>
<dbReference type="InterPro" id="IPR023399">
    <property type="entry name" value="Baseplate-like_2-layer_sand"/>
</dbReference>
<dbReference type="Proteomes" id="UP000807542">
    <property type="component" value="Unassembled WGS sequence"/>
</dbReference>
<evidence type="ECO:0000313" key="4">
    <source>
        <dbReference type="EMBL" id="MBK5075084.1"/>
    </source>
</evidence>
<dbReference type="EMBL" id="JADRCP010000011">
    <property type="protein sequence ID" value="MBK5178381.1"/>
    <property type="molecule type" value="Genomic_DNA"/>
</dbReference>
<dbReference type="Gene3D" id="2.30.300.10">
    <property type="entry name" value="Baseplate protein-like domain - beta roll fold"/>
    <property type="match status" value="1"/>
</dbReference>
<sequence length="357" mass="40166">MNNDELTLQINGKNISGWDRVRVTRNIEQLPSDFDLSLMDRYPGSDEIQIVNPGDACIVSLGEDAVITGYIDRWDSMINRSNHEINVAGRSKCQDLVDCSAQWQNNVISQSTVLQICQKLATPYGINVTTDVTDMAIVPQFTLNWGESSQEVIDRITRWAALLYYDLPDGSLYLTRVSDRKAASGVAQGVNIEQAAYNSGIDERFSDYVGVSMSLTPTMESSADGGYGAVTKAKSQDPEVAKMRYRNRIIIVESTLNVNDRAQDCIDWEMNRRYGRSKVLQVTVDSWRDAEGKLWEPNTLIPITIPIFGLNDEFWLLAEVTYIKDDYGTTARMVLMPPAAFTVQPYEFYNSIMESNI</sequence>
<feature type="domain" description="Baseplate hub protein gp44-like N-terminal" evidence="1">
    <location>
        <begin position="6"/>
        <end position="91"/>
    </location>
</feature>
<organism evidence="5 6">
    <name type="scientific">Limnobaculum xujianqingii</name>
    <dbReference type="NCBI Taxonomy" id="2738837"/>
    <lineage>
        <taxon>Bacteria</taxon>
        <taxon>Pseudomonadati</taxon>
        <taxon>Pseudomonadota</taxon>
        <taxon>Gammaproteobacteria</taxon>
        <taxon>Enterobacterales</taxon>
        <taxon>Budviciaceae</taxon>
        <taxon>Limnobaculum</taxon>
    </lineage>
</organism>
<dbReference type="AlphaFoldDB" id="A0A9D7AM20"/>
<dbReference type="Pfam" id="PF21929">
    <property type="entry name" value="GpP_4th"/>
    <property type="match status" value="1"/>
</dbReference>
<accession>A0A9D7AM20</accession>
<dbReference type="Pfam" id="PF21683">
    <property type="entry name" value="GpP-like_1st"/>
    <property type="match status" value="1"/>
</dbReference>
<name>A0A9D7AM20_9GAMM</name>
<keyword evidence="7" id="KW-1185">Reference proteome</keyword>
<dbReference type="RefSeq" id="WP_228399438.1">
    <property type="nucleotide sequence ID" value="NZ_JADRCP010000011.1"/>
</dbReference>
<comment type="caution">
    <text evidence="5">The sequence shown here is derived from an EMBL/GenBank/DDBJ whole genome shotgun (WGS) entry which is preliminary data.</text>
</comment>
<feature type="domain" description="Baseplate hub protein gp44/GpP-like second" evidence="3">
    <location>
        <begin position="93"/>
        <end position="176"/>
    </location>
</feature>
<reference evidence="5 7" key="1">
    <citation type="submission" date="2020-11" db="EMBL/GenBank/DDBJ databases">
        <title>Insectihabitans protaetiae gen. nov. sp. nov. and Insectihabitans allomyrinae sp. nov., isolated from larvae of Protaetia brevitarsis seulensis and Allomyrina dichotoma, respectively.</title>
        <authorList>
            <person name="Lee S.D."/>
            <person name="Byeon Y.-S."/>
            <person name="Kim S.-M."/>
            <person name="Yang H.L."/>
            <person name="Kim I.S."/>
        </authorList>
    </citation>
    <scope>NUCLEOTIDE SEQUENCE</scope>
    <source>
        <strain evidence="5">CWB-B4</strain>
        <strain evidence="4 7">CWB-B43</strain>
    </source>
</reference>
<evidence type="ECO:0000259" key="2">
    <source>
        <dbReference type="Pfam" id="PF21929"/>
    </source>
</evidence>
<gene>
    <name evidence="5" type="ORF">I2492_18890</name>
    <name evidence="4" type="ORF">I2493_18955</name>
</gene>
<dbReference type="PIRSF" id="PIRSF004440">
    <property type="entry name" value="GpP"/>
    <property type="match status" value="1"/>
</dbReference>
<dbReference type="EMBL" id="JADRCQ010000011">
    <property type="protein sequence ID" value="MBK5075084.1"/>
    <property type="molecule type" value="Genomic_DNA"/>
</dbReference>
<evidence type="ECO:0000313" key="5">
    <source>
        <dbReference type="EMBL" id="MBK5178381.1"/>
    </source>
</evidence>
<dbReference type="Gene3D" id="3.55.50.10">
    <property type="entry name" value="Baseplate protein-like domains"/>
    <property type="match status" value="1"/>
</dbReference>
<feature type="domain" description="Baseplate hub protein gp44/GpP-like C-terminal" evidence="2">
    <location>
        <begin position="261"/>
        <end position="342"/>
    </location>
</feature>
<dbReference type="InterPro" id="IPR026276">
    <property type="entry name" value="Baseplate_GpP"/>
</dbReference>
<dbReference type="InterPro" id="IPR053981">
    <property type="entry name" value="Gp44/GpP-like_2nd"/>
</dbReference>
<dbReference type="SUPFAM" id="SSF69279">
    <property type="entry name" value="Phage tail proteins"/>
    <property type="match status" value="2"/>
</dbReference>
<dbReference type="Proteomes" id="UP001296969">
    <property type="component" value="Unassembled WGS sequence"/>
</dbReference>
<evidence type="ECO:0000259" key="3">
    <source>
        <dbReference type="Pfam" id="PF22255"/>
    </source>
</evidence>
<dbReference type="Pfam" id="PF22255">
    <property type="entry name" value="Gp44-like_2nd"/>
    <property type="match status" value="1"/>
</dbReference>